<keyword evidence="2 5" id="KW-0285">Flavoprotein</keyword>
<comment type="cofactor">
    <cofactor evidence="5">
        <name>FAD</name>
        <dbReference type="ChEBI" id="CHEBI:57692"/>
    </cofactor>
</comment>
<evidence type="ECO:0000256" key="1">
    <source>
        <dbReference type="ARBA" id="ARBA00009183"/>
    </source>
</evidence>
<evidence type="ECO:0000313" key="7">
    <source>
        <dbReference type="Proteomes" id="UP001420932"/>
    </source>
</evidence>
<dbReference type="SUPFAM" id="SSF51905">
    <property type="entry name" value="FAD/NAD(P)-binding domain"/>
    <property type="match status" value="1"/>
</dbReference>
<dbReference type="InterPro" id="IPR050346">
    <property type="entry name" value="FMO-like"/>
</dbReference>
<dbReference type="AlphaFoldDB" id="A0AAP0E8Z5"/>
<dbReference type="PANTHER" id="PTHR23023">
    <property type="entry name" value="DIMETHYLANILINE MONOOXYGENASE"/>
    <property type="match status" value="1"/>
</dbReference>
<sequence length="185" mass="20255">MEKRIAIIGVGISGLLSCKYVLEKGFTPIVFEADDGVCGVWTRTIETTKVQTPTQVYRFSDFPWPSNSVHDQDDSTTGVALVSPLVLEENGAFQFKTHLTNQLRFSGLPKLPDFPINQGPEVFNGVVVHSMDYSAMEDASAAELINRNSSSAVFGMDYSNGTGTCTKQTFSAISLQRSYSFIFSS</sequence>
<proteinExistence type="inferred from homology"/>
<evidence type="ECO:0000256" key="4">
    <source>
        <dbReference type="ARBA" id="ARBA00023002"/>
    </source>
</evidence>
<evidence type="ECO:0000313" key="6">
    <source>
        <dbReference type="EMBL" id="KAK9087052.1"/>
    </source>
</evidence>
<dbReference type="EMBL" id="JBBNAF010000013">
    <property type="protein sequence ID" value="KAK9087052.1"/>
    <property type="molecule type" value="Genomic_DNA"/>
</dbReference>
<accession>A0AAP0E8Z5</accession>
<dbReference type="GO" id="GO:0004499">
    <property type="term" value="F:N,N-dimethylaniline monooxygenase activity"/>
    <property type="evidence" value="ECO:0007669"/>
    <property type="project" value="InterPro"/>
</dbReference>
<reference evidence="6 7" key="1">
    <citation type="submission" date="2024-01" db="EMBL/GenBank/DDBJ databases">
        <title>Genome assemblies of Stephania.</title>
        <authorList>
            <person name="Yang L."/>
        </authorList>
    </citation>
    <scope>NUCLEOTIDE SEQUENCE [LARGE SCALE GENOMIC DNA]</scope>
    <source>
        <strain evidence="6">YNDBR</strain>
        <tissue evidence="6">Leaf</tissue>
    </source>
</reference>
<dbReference type="GO" id="GO:0050660">
    <property type="term" value="F:flavin adenine dinucleotide binding"/>
    <property type="evidence" value="ECO:0007669"/>
    <property type="project" value="InterPro"/>
</dbReference>
<organism evidence="6 7">
    <name type="scientific">Stephania yunnanensis</name>
    <dbReference type="NCBI Taxonomy" id="152371"/>
    <lineage>
        <taxon>Eukaryota</taxon>
        <taxon>Viridiplantae</taxon>
        <taxon>Streptophyta</taxon>
        <taxon>Embryophyta</taxon>
        <taxon>Tracheophyta</taxon>
        <taxon>Spermatophyta</taxon>
        <taxon>Magnoliopsida</taxon>
        <taxon>Ranunculales</taxon>
        <taxon>Menispermaceae</taxon>
        <taxon>Menispermoideae</taxon>
        <taxon>Cissampelideae</taxon>
        <taxon>Stephania</taxon>
    </lineage>
</organism>
<name>A0AAP0E8Z5_9MAGN</name>
<gene>
    <name evidence="6" type="ORF">Syun_029446</name>
</gene>
<comment type="caution">
    <text evidence="6">The sequence shown here is derived from an EMBL/GenBank/DDBJ whole genome shotgun (WGS) entry which is preliminary data.</text>
</comment>
<keyword evidence="7" id="KW-1185">Reference proteome</keyword>
<evidence type="ECO:0000256" key="3">
    <source>
        <dbReference type="ARBA" id="ARBA00022827"/>
    </source>
</evidence>
<dbReference type="GO" id="GO:0050661">
    <property type="term" value="F:NADP binding"/>
    <property type="evidence" value="ECO:0007669"/>
    <property type="project" value="InterPro"/>
</dbReference>
<dbReference type="EC" id="1.-.-.-" evidence="5"/>
<evidence type="ECO:0000256" key="2">
    <source>
        <dbReference type="ARBA" id="ARBA00022630"/>
    </source>
</evidence>
<evidence type="ECO:0000256" key="5">
    <source>
        <dbReference type="RuleBase" id="RU361177"/>
    </source>
</evidence>
<dbReference type="Proteomes" id="UP001420932">
    <property type="component" value="Unassembled WGS sequence"/>
</dbReference>
<comment type="similarity">
    <text evidence="1 5">Belongs to the FMO family.</text>
</comment>
<keyword evidence="3 5" id="KW-0274">FAD</keyword>
<dbReference type="Gene3D" id="3.50.50.60">
    <property type="entry name" value="FAD/NAD(P)-binding domain"/>
    <property type="match status" value="1"/>
</dbReference>
<dbReference type="PROSITE" id="PS51257">
    <property type="entry name" value="PROKAR_LIPOPROTEIN"/>
    <property type="match status" value="1"/>
</dbReference>
<dbReference type="Pfam" id="PF00743">
    <property type="entry name" value="FMO-like"/>
    <property type="match status" value="1"/>
</dbReference>
<keyword evidence="5" id="KW-0503">Monooxygenase</keyword>
<dbReference type="InterPro" id="IPR020946">
    <property type="entry name" value="Flavin_mOase-like"/>
</dbReference>
<dbReference type="InterPro" id="IPR036188">
    <property type="entry name" value="FAD/NAD-bd_sf"/>
</dbReference>
<protein>
    <recommendedName>
        <fullName evidence="5">Flavin-containing monooxygenase</fullName>
        <ecNumber evidence="5">1.-.-.-</ecNumber>
    </recommendedName>
</protein>
<keyword evidence="4 5" id="KW-0560">Oxidoreductase</keyword>